<dbReference type="InterPro" id="IPR005829">
    <property type="entry name" value="Sugar_transporter_CS"/>
</dbReference>
<dbReference type="OrthoDB" id="7375466at2"/>
<evidence type="ECO:0000256" key="4">
    <source>
        <dbReference type="ARBA" id="ARBA00023136"/>
    </source>
</evidence>
<feature type="transmembrane region" description="Helical" evidence="5">
    <location>
        <begin position="85"/>
        <end position="104"/>
    </location>
</feature>
<evidence type="ECO:0000259" key="6">
    <source>
        <dbReference type="PROSITE" id="PS50850"/>
    </source>
</evidence>
<keyword evidence="8" id="KW-1185">Reference proteome</keyword>
<feature type="transmembrane region" description="Helical" evidence="5">
    <location>
        <begin position="309"/>
        <end position="331"/>
    </location>
</feature>
<keyword evidence="3 5" id="KW-1133">Transmembrane helix</keyword>
<comment type="subcellular location">
    <subcellularLocation>
        <location evidence="1">Cell membrane</location>
        <topology evidence="1">Multi-pass membrane protein</topology>
    </subcellularLocation>
</comment>
<dbReference type="InterPro" id="IPR020846">
    <property type="entry name" value="MFS_dom"/>
</dbReference>
<feature type="transmembrane region" description="Helical" evidence="5">
    <location>
        <begin position="416"/>
        <end position="436"/>
    </location>
</feature>
<feature type="transmembrane region" description="Helical" evidence="5">
    <location>
        <begin position="55"/>
        <end position="73"/>
    </location>
</feature>
<evidence type="ECO:0000256" key="5">
    <source>
        <dbReference type="SAM" id="Phobius"/>
    </source>
</evidence>
<dbReference type="Proteomes" id="UP000198582">
    <property type="component" value="Unassembled WGS sequence"/>
</dbReference>
<evidence type="ECO:0000313" key="7">
    <source>
        <dbReference type="EMBL" id="SEO68502.1"/>
    </source>
</evidence>
<organism evidence="7 8">
    <name type="scientific">Amycolatopsis saalfeldensis</name>
    <dbReference type="NCBI Taxonomy" id="394193"/>
    <lineage>
        <taxon>Bacteria</taxon>
        <taxon>Bacillati</taxon>
        <taxon>Actinomycetota</taxon>
        <taxon>Actinomycetes</taxon>
        <taxon>Pseudonocardiales</taxon>
        <taxon>Pseudonocardiaceae</taxon>
        <taxon>Amycolatopsis</taxon>
    </lineage>
</organism>
<name>A0A1H8RQ78_9PSEU</name>
<dbReference type="PANTHER" id="PTHR42718:SF39">
    <property type="entry name" value="ACTINORHODIN TRANSPORTER-RELATED"/>
    <property type="match status" value="1"/>
</dbReference>
<dbReference type="RefSeq" id="WP_091612651.1">
    <property type="nucleotide sequence ID" value="NZ_FOEF01000001.1"/>
</dbReference>
<dbReference type="Pfam" id="PF07690">
    <property type="entry name" value="MFS_1"/>
    <property type="match status" value="1"/>
</dbReference>
<dbReference type="InterPro" id="IPR036259">
    <property type="entry name" value="MFS_trans_sf"/>
</dbReference>
<dbReference type="PRINTS" id="PR01036">
    <property type="entry name" value="TCRTETB"/>
</dbReference>
<dbReference type="PANTHER" id="PTHR42718">
    <property type="entry name" value="MAJOR FACILITATOR SUPERFAMILY MULTIDRUG TRANSPORTER MFSC"/>
    <property type="match status" value="1"/>
</dbReference>
<feature type="transmembrane region" description="Helical" evidence="5">
    <location>
        <begin position="370"/>
        <end position="395"/>
    </location>
</feature>
<evidence type="ECO:0000313" key="8">
    <source>
        <dbReference type="Proteomes" id="UP000198582"/>
    </source>
</evidence>
<dbReference type="GO" id="GO:0022857">
    <property type="term" value="F:transmembrane transporter activity"/>
    <property type="evidence" value="ECO:0007669"/>
    <property type="project" value="InterPro"/>
</dbReference>
<protein>
    <submittedName>
        <fullName evidence="7">Drug resistance transporter, EmrB/QacA subfamily</fullName>
    </submittedName>
</protein>
<feature type="domain" description="Major facilitator superfamily (MFS) profile" evidence="6">
    <location>
        <begin position="19"/>
        <end position="470"/>
    </location>
</feature>
<feature type="transmembrane region" description="Helical" evidence="5">
    <location>
        <begin position="442"/>
        <end position="465"/>
    </location>
</feature>
<sequence length="480" mass="50008">MKENPAEDRSESPARRRPALVICLVASFMTLFDVSVVTIALPSMERSLRLTPAEVTWVLAGYALAFGLTLIPAGRLGDEHGRRTLFLIGLALFAVTGVICGVAPNGVVLIAGRLLRGVSAGILAPQVIALLQQMYPKQTRGRAFGYYGATTGLSTALGPLLGGVILQAFGPALGWRWIFWLSIPILLVALAVGFKVLPADRRGPAHRLDFVGVVVLALGLVAIMLPLLQETGPAAHPQFWLFAVGAVLLVLFVLWQRRLAAREARPLVHLKVLHIRSYAVGTAIATAFYTGFTSIFLILTLFLQQGLKYSPLHAALTTLIFTISSAGTAVLSGRLVHRFGRPLVVLGTGIATVGLIVTALVAHVSTVASAPLALAVPLLIAGAGCGLVISANQTLTLVDITRGTAGVAAGVYETGVRIGTALGTAIAGALFFGTLASTHGDYHAAVAIGLISPAALVGLAFVIGLTDLMRPVRATVGAAS</sequence>
<accession>A0A1H8RQ78</accession>
<feature type="transmembrane region" description="Helical" evidence="5">
    <location>
        <begin position="343"/>
        <end position="364"/>
    </location>
</feature>
<evidence type="ECO:0000256" key="3">
    <source>
        <dbReference type="ARBA" id="ARBA00022989"/>
    </source>
</evidence>
<feature type="transmembrane region" description="Helical" evidence="5">
    <location>
        <begin position="143"/>
        <end position="165"/>
    </location>
</feature>
<dbReference type="EMBL" id="FOEF01000001">
    <property type="protein sequence ID" value="SEO68502.1"/>
    <property type="molecule type" value="Genomic_DNA"/>
</dbReference>
<dbReference type="InterPro" id="IPR011701">
    <property type="entry name" value="MFS"/>
</dbReference>
<dbReference type="GO" id="GO:0005886">
    <property type="term" value="C:plasma membrane"/>
    <property type="evidence" value="ECO:0007669"/>
    <property type="project" value="UniProtKB-SubCell"/>
</dbReference>
<keyword evidence="2 5" id="KW-0812">Transmembrane</keyword>
<dbReference type="PROSITE" id="PS00217">
    <property type="entry name" value="SUGAR_TRANSPORT_2"/>
    <property type="match status" value="1"/>
</dbReference>
<dbReference type="PROSITE" id="PS50850">
    <property type="entry name" value="MFS"/>
    <property type="match status" value="1"/>
</dbReference>
<feature type="transmembrane region" description="Helical" evidence="5">
    <location>
        <begin position="239"/>
        <end position="256"/>
    </location>
</feature>
<dbReference type="AlphaFoldDB" id="A0A1H8RQ78"/>
<feature type="transmembrane region" description="Helical" evidence="5">
    <location>
        <begin position="110"/>
        <end position="131"/>
    </location>
</feature>
<feature type="transmembrane region" description="Helical" evidence="5">
    <location>
        <begin position="20"/>
        <end position="43"/>
    </location>
</feature>
<feature type="transmembrane region" description="Helical" evidence="5">
    <location>
        <begin position="177"/>
        <end position="196"/>
    </location>
</feature>
<evidence type="ECO:0000256" key="1">
    <source>
        <dbReference type="ARBA" id="ARBA00004651"/>
    </source>
</evidence>
<gene>
    <name evidence="7" type="ORF">SAMN04489732_101899</name>
</gene>
<proteinExistence type="predicted"/>
<dbReference type="CDD" id="cd17321">
    <property type="entry name" value="MFS_MMR_MDR_like"/>
    <property type="match status" value="1"/>
</dbReference>
<feature type="transmembrane region" description="Helical" evidence="5">
    <location>
        <begin position="208"/>
        <end position="227"/>
    </location>
</feature>
<evidence type="ECO:0000256" key="2">
    <source>
        <dbReference type="ARBA" id="ARBA00022692"/>
    </source>
</evidence>
<dbReference type="SUPFAM" id="SSF103473">
    <property type="entry name" value="MFS general substrate transporter"/>
    <property type="match status" value="1"/>
</dbReference>
<reference evidence="8" key="1">
    <citation type="submission" date="2016-10" db="EMBL/GenBank/DDBJ databases">
        <authorList>
            <person name="Varghese N."/>
            <person name="Submissions S."/>
        </authorList>
    </citation>
    <scope>NUCLEOTIDE SEQUENCE [LARGE SCALE GENOMIC DNA]</scope>
    <source>
        <strain evidence="8">DSM 44993</strain>
    </source>
</reference>
<keyword evidence="4 5" id="KW-0472">Membrane</keyword>
<dbReference type="STRING" id="394193.SAMN04489732_101899"/>
<feature type="transmembrane region" description="Helical" evidence="5">
    <location>
        <begin position="277"/>
        <end position="303"/>
    </location>
</feature>
<dbReference type="Gene3D" id="1.20.1250.20">
    <property type="entry name" value="MFS general substrate transporter like domains"/>
    <property type="match status" value="2"/>
</dbReference>